<organism evidence="2">
    <name type="scientific">marine sediment metagenome</name>
    <dbReference type="NCBI Taxonomy" id="412755"/>
    <lineage>
        <taxon>unclassified sequences</taxon>
        <taxon>metagenomes</taxon>
        <taxon>ecological metagenomes</taxon>
    </lineage>
</organism>
<reference evidence="2" key="1">
    <citation type="journal article" date="2015" name="Nature">
        <title>Complex archaea that bridge the gap between prokaryotes and eukaryotes.</title>
        <authorList>
            <person name="Spang A."/>
            <person name="Saw J.H."/>
            <person name="Jorgensen S.L."/>
            <person name="Zaremba-Niedzwiedzka K."/>
            <person name="Martijn J."/>
            <person name="Lind A.E."/>
            <person name="van Eijk R."/>
            <person name="Schleper C."/>
            <person name="Guy L."/>
            <person name="Ettema T.J."/>
        </authorList>
    </citation>
    <scope>NUCLEOTIDE SEQUENCE</scope>
</reference>
<sequence>MPKKARKHKEPAREEDRRPPPTKTPHEIMLLLDAENMVKLLHELISFMPGTFRSVLQTRGFLQFKVADYDVLITDKKRFEKNNATYGRVVR</sequence>
<evidence type="ECO:0000313" key="2">
    <source>
        <dbReference type="EMBL" id="KKK96640.1"/>
    </source>
</evidence>
<gene>
    <name evidence="2" type="ORF">LCGC14_2660760</name>
</gene>
<proteinExistence type="predicted"/>
<name>A0A0F9AED1_9ZZZZ</name>
<protein>
    <submittedName>
        <fullName evidence="2">Uncharacterized protein</fullName>
    </submittedName>
</protein>
<dbReference type="AlphaFoldDB" id="A0A0F9AED1"/>
<accession>A0A0F9AED1</accession>
<feature type="region of interest" description="Disordered" evidence="1">
    <location>
        <begin position="1"/>
        <end position="25"/>
    </location>
</feature>
<evidence type="ECO:0000256" key="1">
    <source>
        <dbReference type="SAM" id="MobiDB-lite"/>
    </source>
</evidence>
<feature type="compositionally biased region" description="Basic residues" evidence="1">
    <location>
        <begin position="1"/>
        <end position="10"/>
    </location>
</feature>
<comment type="caution">
    <text evidence="2">The sequence shown here is derived from an EMBL/GenBank/DDBJ whole genome shotgun (WGS) entry which is preliminary data.</text>
</comment>
<dbReference type="EMBL" id="LAZR01046390">
    <property type="protein sequence ID" value="KKK96640.1"/>
    <property type="molecule type" value="Genomic_DNA"/>
</dbReference>